<keyword evidence="5" id="KW-1185">Reference proteome</keyword>
<dbReference type="OrthoDB" id="9801945at2"/>
<gene>
    <name evidence="4" type="primary">moaD</name>
    <name evidence="4" type="ORF">IWT30_01467</name>
</gene>
<reference evidence="4 5" key="1">
    <citation type="submission" date="2015-11" db="EMBL/GenBank/DDBJ databases">
        <title>Draft genome sequences of new species of the genus Lactobacillus isolated from orchardgrass silage.</title>
        <authorList>
            <person name="Tohno M."/>
            <person name="Tanizawa Y."/>
            <person name="Arita M."/>
        </authorList>
    </citation>
    <scope>NUCLEOTIDE SEQUENCE [LARGE SCALE GENOMIC DNA]</scope>
    <source>
        <strain evidence="4 5">IWT30</strain>
    </source>
</reference>
<dbReference type="GO" id="GO:0000166">
    <property type="term" value="F:nucleotide binding"/>
    <property type="evidence" value="ECO:0007669"/>
    <property type="project" value="UniProtKB-KW"/>
</dbReference>
<proteinExistence type="inferred from homology"/>
<dbReference type="EMBL" id="BCMF01000006">
    <property type="protein sequence ID" value="GAW99497.1"/>
    <property type="molecule type" value="Genomic_DNA"/>
</dbReference>
<dbReference type="InterPro" id="IPR044672">
    <property type="entry name" value="MOCS2A"/>
</dbReference>
<dbReference type="GO" id="GO:1990133">
    <property type="term" value="C:molybdopterin adenylyltransferase complex"/>
    <property type="evidence" value="ECO:0007669"/>
    <property type="project" value="TreeGrafter"/>
</dbReference>
<dbReference type="Pfam" id="PF02597">
    <property type="entry name" value="ThiS"/>
    <property type="match status" value="1"/>
</dbReference>
<dbReference type="InterPro" id="IPR012675">
    <property type="entry name" value="Beta-grasp_dom_sf"/>
</dbReference>
<sequence length="81" mass="8535">MQLHVKLFAMLQEQLGDVIVVSVPEQPTADQIKQAIADASPNLRQVIGTARIAVNQEFTASGPLDVGTDDEIALIPPVSGG</sequence>
<comment type="similarity">
    <text evidence="2">Belongs to the MoaD family.</text>
</comment>
<evidence type="ECO:0000313" key="4">
    <source>
        <dbReference type="EMBL" id="GAW99497.1"/>
    </source>
</evidence>
<dbReference type="Gene3D" id="3.10.20.30">
    <property type="match status" value="1"/>
</dbReference>
<dbReference type="GO" id="GO:0006777">
    <property type="term" value="P:Mo-molybdopterin cofactor biosynthetic process"/>
    <property type="evidence" value="ECO:0007669"/>
    <property type="project" value="InterPro"/>
</dbReference>
<dbReference type="SUPFAM" id="SSF54285">
    <property type="entry name" value="MoaD/ThiS"/>
    <property type="match status" value="1"/>
</dbReference>
<evidence type="ECO:0000256" key="1">
    <source>
        <dbReference type="ARBA" id="ARBA00022741"/>
    </source>
</evidence>
<dbReference type="PANTHER" id="PTHR33359">
    <property type="entry name" value="MOLYBDOPTERIN SYNTHASE SULFUR CARRIER SUBUNIT"/>
    <property type="match status" value="1"/>
</dbReference>
<organism evidence="4 5">
    <name type="scientific">Secundilactobacillus mixtipabuli</name>
    <dbReference type="NCBI Taxonomy" id="1435342"/>
    <lineage>
        <taxon>Bacteria</taxon>
        <taxon>Bacillati</taxon>
        <taxon>Bacillota</taxon>
        <taxon>Bacilli</taxon>
        <taxon>Lactobacillales</taxon>
        <taxon>Lactobacillaceae</taxon>
        <taxon>Secundilactobacillus</taxon>
    </lineage>
</organism>
<dbReference type="Proteomes" id="UP000198374">
    <property type="component" value="Unassembled WGS sequence"/>
</dbReference>
<dbReference type="InterPro" id="IPR003749">
    <property type="entry name" value="ThiS/MoaD-like"/>
</dbReference>
<keyword evidence="1" id="KW-0547">Nucleotide-binding</keyword>
<accession>A0A1Z5ICW6</accession>
<protein>
    <recommendedName>
        <fullName evidence="3">Molybdopterin synthase sulfur carrier subunit</fullName>
    </recommendedName>
</protein>
<name>A0A1Z5ICW6_9LACO</name>
<dbReference type="AlphaFoldDB" id="A0A1Z5ICW6"/>
<dbReference type="InterPro" id="IPR016155">
    <property type="entry name" value="Mopterin_synth/thiamin_S_b"/>
</dbReference>
<dbReference type="CDD" id="cd00754">
    <property type="entry name" value="Ubl_MoaD"/>
    <property type="match status" value="1"/>
</dbReference>
<evidence type="ECO:0000256" key="3">
    <source>
        <dbReference type="ARBA" id="ARBA00024247"/>
    </source>
</evidence>
<evidence type="ECO:0000313" key="5">
    <source>
        <dbReference type="Proteomes" id="UP000198374"/>
    </source>
</evidence>
<comment type="caution">
    <text evidence="4">The sequence shown here is derived from an EMBL/GenBank/DDBJ whole genome shotgun (WGS) entry which is preliminary data.</text>
</comment>
<dbReference type="PANTHER" id="PTHR33359:SF1">
    <property type="entry name" value="MOLYBDOPTERIN SYNTHASE SULFUR CARRIER SUBUNIT"/>
    <property type="match status" value="1"/>
</dbReference>
<dbReference type="RefSeq" id="WP_089109289.1">
    <property type="nucleotide sequence ID" value="NZ_BCMF01000006.1"/>
</dbReference>
<evidence type="ECO:0000256" key="2">
    <source>
        <dbReference type="ARBA" id="ARBA00024200"/>
    </source>
</evidence>